<keyword evidence="6" id="KW-0813">Transport</keyword>
<keyword evidence="2 6" id="KW-0812">Transmembrane</keyword>
<dbReference type="InterPro" id="IPR021134">
    <property type="entry name" value="Bestrophin-like"/>
</dbReference>
<dbReference type="Proteomes" id="UP000659654">
    <property type="component" value="Unassembled WGS sequence"/>
</dbReference>
<feature type="transmembrane region" description="Helical" evidence="6">
    <location>
        <begin position="36"/>
        <end position="54"/>
    </location>
</feature>
<dbReference type="eggNOG" id="KOG3547">
    <property type="taxonomic scope" value="Eukaryota"/>
</dbReference>
<dbReference type="GO" id="GO:0034707">
    <property type="term" value="C:chloride channel complex"/>
    <property type="evidence" value="ECO:0007669"/>
    <property type="project" value="UniProtKB-KW"/>
</dbReference>
<organism evidence="8 10">
    <name type="scientific">Bursaphelenchus xylophilus</name>
    <name type="common">Pinewood nematode worm</name>
    <name type="synonym">Aphelenchoides xylophilus</name>
    <dbReference type="NCBI Taxonomy" id="6326"/>
    <lineage>
        <taxon>Eukaryota</taxon>
        <taxon>Metazoa</taxon>
        <taxon>Ecdysozoa</taxon>
        <taxon>Nematoda</taxon>
        <taxon>Chromadorea</taxon>
        <taxon>Rhabditida</taxon>
        <taxon>Tylenchina</taxon>
        <taxon>Tylenchomorpha</taxon>
        <taxon>Aphelenchoidea</taxon>
        <taxon>Aphelenchoididae</taxon>
        <taxon>Bursaphelenchus</taxon>
    </lineage>
</organism>
<evidence type="ECO:0000256" key="1">
    <source>
        <dbReference type="ARBA" id="ARBA00004370"/>
    </source>
</evidence>
<dbReference type="GO" id="GO:0005254">
    <property type="term" value="F:chloride channel activity"/>
    <property type="evidence" value="ECO:0007669"/>
    <property type="project" value="UniProtKB-KW"/>
</dbReference>
<evidence type="ECO:0000313" key="8">
    <source>
        <dbReference type="Proteomes" id="UP000095284"/>
    </source>
</evidence>
<reference evidence="10" key="1">
    <citation type="submission" date="2016-11" db="UniProtKB">
        <authorList>
            <consortium name="WormBaseParasite"/>
        </authorList>
    </citation>
    <scope>IDENTIFICATION</scope>
</reference>
<dbReference type="GO" id="GO:0005886">
    <property type="term" value="C:plasma membrane"/>
    <property type="evidence" value="ECO:0007669"/>
    <property type="project" value="UniProtKB-SubCell"/>
</dbReference>
<evidence type="ECO:0000256" key="3">
    <source>
        <dbReference type="ARBA" id="ARBA00022989"/>
    </source>
</evidence>
<comment type="function">
    <text evidence="6">Forms chloride channels.</text>
</comment>
<comment type="subcellular location">
    <subcellularLocation>
        <location evidence="6">Cell membrane</location>
        <topology evidence="6">Multi-pass membrane protein</topology>
    </subcellularLocation>
    <subcellularLocation>
        <location evidence="1">Membrane</location>
    </subcellularLocation>
</comment>
<gene>
    <name evidence="7" type="ORF">BXYJ_LOCUS10142</name>
</gene>
<dbReference type="PANTHER" id="PTHR10736">
    <property type="entry name" value="BESTROPHIN"/>
    <property type="match status" value="1"/>
</dbReference>
<name>A0A1I7RM66_BURXY</name>
<keyword evidence="6" id="KW-0407">Ion channel</keyword>
<evidence type="ECO:0000256" key="2">
    <source>
        <dbReference type="ARBA" id="ARBA00022692"/>
    </source>
</evidence>
<evidence type="ECO:0000256" key="6">
    <source>
        <dbReference type="RuleBase" id="RU363126"/>
    </source>
</evidence>
<dbReference type="AlphaFoldDB" id="A0A1I7RM66"/>
<accession>A0A1I7RM66</accession>
<protein>
    <recommendedName>
        <fullName evidence="6">Bestrophin homolog</fullName>
    </recommendedName>
</protein>
<keyword evidence="6" id="KW-0406">Ion transport</keyword>
<keyword evidence="3 6" id="KW-1133">Transmembrane helix</keyword>
<evidence type="ECO:0000256" key="4">
    <source>
        <dbReference type="ARBA" id="ARBA00023136"/>
    </source>
</evidence>
<dbReference type="EMBL" id="CAJFCV020000004">
    <property type="protein sequence ID" value="CAG9118243.1"/>
    <property type="molecule type" value="Genomic_DNA"/>
</dbReference>
<keyword evidence="9" id="KW-1185">Reference proteome</keyword>
<evidence type="ECO:0000313" key="10">
    <source>
        <dbReference type="WBParaSite" id="BXY_0180100.1"/>
    </source>
</evidence>
<dbReference type="InterPro" id="IPR000615">
    <property type="entry name" value="Bestrophin"/>
</dbReference>
<dbReference type="SMR" id="A0A1I7RM66"/>
<dbReference type="WBParaSite" id="BXY_0180100.1">
    <property type="protein sequence ID" value="BXY_0180100.1"/>
    <property type="gene ID" value="BXY_0180100"/>
</dbReference>
<dbReference type="Pfam" id="PF01062">
    <property type="entry name" value="Bestrophin"/>
    <property type="match status" value="1"/>
</dbReference>
<dbReference type="EMBL" id="CAJFDI010000004">
    <property type="protein sequence ID" value="CAD5227823.1"/>
    <property type="molecule type" value="Genomic_DNA"/>
</dbReference>
<keyword evidence="6" id="KW-0869">Chloride channel</keyword>
<dbReference type="PANTHER" id="PTHR10736:SF20">
    <property type="entry name" value="BESTROPHIN HOMOLOG 22"/>
    <property type="match status" value="1"/>
</dbReference>
<keyword evidence="6" id="KW-1003">Cell membrane</keyword>
<sequence>MTVSYTLLVSGAQLESFVRLLIRWRGSVWKAVLPQLTVWTLAYMGISMVYRFAFDRDQQEIFEKVVRYFDKDLSKYLPLSFLLGFFVTQVVSRWSHITEDFGWIDNSATNFANFIHGTDEETRMCRRTLIRYMVLNQALVLRDISMQVRKRFPTYETMVAAGFMTDKEREELMSVHDEYTRYWMPLHWCYGILDKAKHDKRIDSDHILVYLVEDLQHFREGLTRLLKFDWIPIPLIYPQVVFLAVRMYFGICLVSRQHIKSDELDLWVPIMTMVEFFVYMGWMKVAEALLNPLGEDDDDLEINCVMDKNLITGMLLADRGANDVPSLTKDKHWNDHVIHPLYTYTAAGRTVQPLVGSAYEVNMVEDESKVHMVPHKSRLSHLGKDTYVSCSEVVDVTGHNKAHSEKVRSKRENNHDRAWKSIRDRRKVKPTNENSVILNGRDKTVVDLDNNTERSRF</sequence>
<dbReference type="Proteomes" id="UP000095284">
    <property type="component" value="Unplaced"/>
</dbReference>
<evidence type="ECO:0000313" key="7">
    <source>
        <dbReference type="EMBL" id="CAD5227823.1"/>
    </source>
</evidence>
<reference evidence="7" key="2">
    <citation type="submission" date="2020-09" db="EMBL/GenBank/DDBJ databases">
        <authorList>
            <person name="Kikuchi T."/>
        </authorList>
    </citation>
    <scope>NUCLEOTIDE SEQUENCE</scope>
    <source>
        <strain evidence="7">Ka4C1</strain>
    </source>
</reference>
<proteinExistence type="inferred from homology"/>
<feature type="transmembrane region" description="Helical" evidence="6">
    <location>
        <begin position="75"/>
        <end position="94"/>
    </location>
</feature>
<comment type="similarity">
    <text evidence="5 6">Belongs to the anion channel-forming bestrophin (TC 1.A.46) family. Calcium-sensitive chloride channel subfamily.</text>
</comment>
<keyword evidence="4 6" id="KW-0472">Membrane</keyword>
<dbReference type="Proteomes" id="UP000582659">
    <property type="component" value="Unassembled WGS sequence"/>
</dbReference>
<evidence type="ECO:0000313" key="9">
    <source>
        <dbReference type="Proteomes" id="UP000659654"/>
    </source>
</evidence>
<keyword evidence="6" id="KW-0868">Chloride</keyword>
<evidence type="ECO:0000256" key="5">
    <source>
        <dbReference type="ARBA" id="ARBA00034769"/>
    </source>
</evidence>
<dbReference type="OrthoDB" id="201595at2759"/>